<evidence type="ECO:0000259" key="5">
    <source>
        <dbReference type="PROSITE" id="PS51078"/>
    </source>
</evidence>
<organism evidence="6 7">
    <name type="scientific">Natronococcus pandeyae</name>
    <dbReference type="NCBI Taxonomy" id="2055836"/>
    <lineage>
        <taxon>Archaea</taxon>
        <taxon>Methanobacteriati</taxon>
        <taxon>Methanobacteriota</taxon>
        <taxon>Stenosarchaea group</taxon>
        <taxon>Halobacteria</taxon>
        <taxon>Halobacteriales</taxon>
        <taxon>Natrialbaceae</taxon>
        <taxon>Natronococcus</taxon>
    </lineage>
</organism>
<accession>A0A8J8Q2Y6</accession>
<dbReference type="InterPro" id="IPR036390">
    <property type="entry name" value="WH_DNA-bd_sf"/>
</dbReference>
<dbReference type="InterPro" id="IPR011991">
    <property type="entry name" value="ArsR-like_HTH"/>
</dbReference>
<dbReference type="SMART" id="SM00346">
    <property type="entry name" value="HTH_ICLR"/>
    <property type="match status" value="1"/>
</dbReference>
<dbReference type="InterPro" id="IPR005471">
    <property type="entry name" value="Tscrpt_reg_IclR_N"/>
</dbReference>
<evidence type="ECO:0000313" key="6">
    <source>
        <dbReference type="EMBL" id="TYL36165.1"/>
    </source>
</evidence>
<sequence>MPLQSLGDGPKQTIQAIENAVKIVESLETRDNASPSELAAELDMSRSTVHVYLKTLEQFGYVVNDGGRYAIGLRFLTHGGHARKQQKAYEAAKLEVDRLARETNEMADMGVEQNGLRFLLYKAETEEAVYDNVITGEYTHMHWTALGKALLAWKPRDRVEAIVEAHGLPEATEATVTTSDALFDELDTVADQGYAVEDGDRREGVASIAVPVLDTDRKIAVAALSVSGPQSRLLDGGIDDKLLEQLAHSRNVAELRYNHY</sequence>
<keyword evidence="3" id="KW-0804">Transcription</keyword>
<feature type="domain" description="HTH iclR-type" evidence="4">
    <location>
        <begin position="14"/>
        <end position="73"/>
    </location>
</feature>
<dbReference type="Pfam" id="PF09339">
    <property type="entry name" value="HTH_IclR"/>
    <property type="match status" value="1"/>
</dbReference>
<evidence type="ECO:0000256" key="1">
    <source>
        <dbReference type="ARBA" id="ARBA00023015"/>
    </source>
</evidence>
<dbReference type="SUPFAM" id="SSF46785">
    <property type="entry name" value="Winged helix' DNA-binding domain"/>
    <property type="match status" value="1"/>
</dbReference>
<dbReference type="GO" id="GO:0003677">
    <property type="term" value="F:DNA binding"/>
    <property type="evidence" value="ECO:0007669"/>
    <property type="project" value="UniProtKB-KW"/>
</dbReference>
<name>A0A8J8Q2Y6_9EURY</name>
<dbReference type="GO" id="GO:0045892">
    <property type="term" value="P:negative regulation of DNA-templated transcription"/>
    <property type="evidence" value="ECO:0007669"/>
    <property type="project" value="TreeGrafter"/>
</dbReference>
<dbReference type="PANTHER" id="PTHR30136">
    <property type="entry name" value="HELIX-TURN-HELIX TRANSCRIPTIONAL REGULATOR, ICLR FAMILY"/>
    <property type="match status" value="1"/>
</dbReference>
<dbReference type="InterPro" id="IPR050707">
    <property type="entry name" value="HTH_MetabolicPath_Reg"/>
</dbReference>
<proteinExistence type="predicted"/>
<keyword evidence="2" id="KW-0238">DNA-binding</keyword>
<dbReference type="PROSITE" id="PS51078">
    <property type="entry name" value="ICLR_ED"/>
    <property type="match status" value="1"/>
</dbReference>
<evidence type="ECO:0000313" key="7">
    <source>
        <dbReference type="Proteomes" id="UP000766904"/>
    </source>
</evidence>
<evidence type="ECO:0000256" key="3">
    <source>
        <dbReference type="ARBA" id="ARBA00023163"/>
    </source>
</evidence>
<feature type="domain" description="IclR-ED" evidence="5">
    <location>
        <begin position="74"/>
        <end position="260"/>
    </location>
</feature>
<dbReference type="GO" id="GO:0003700">
    <property type="term" value="F:DNA-binding transcription factor activity"/>
    <property type="evidence" value="ECO:0007669"/>
    <property type="project" value="TreeGrafter"/>
</dbReference>
<dbReference type="EMBL" id="PHNJ01000021">
    <property type="protein sequence ID" value="TYL36165.1"/>
    <property type="molecule type" value="Genomic_DNA"/>
</dbReference>
<dbReference type="OrthoDB" id="14763at2157"/>
<dbReference type="Pfam" id="PF01614">
    <property type="entry name" value="IclR_C"/>
    <property type="match status" value="1"/>
</dbReference>
<dbReference type="PANTHER" id="PTHR30136:SF35">
    <property type="entry name" value="HTH-TYPE TRANSCRIPTIONAL REGULATOR RV1719"/>
    <property type="match status" value="1"/>
</dbReference>
<dbReference type="SUPFAM" id="SSF55781">
    <property type="entry name" value="GAF domain-like"/>
    <property type="match status" value="1"/>
</dbReference>
<dbReference type="InterPro" id="IPR014757">
    <property type="entry name" value="Tscrpt_reg_IclR_C"/>
</dbReference>
<dbReference type="RefSeq" id="WP_148860469.1">
    <property type="nucleotide sequence ID" value="NZ_PHNJ01000021.1"/>
</dbReference>
<dbReference type="InterPro" id="IPR036388">
    <property type="entry name" value="WH-like_DNA-bd_sf"/>
</dbReference>
<evidence type="ECO:0000256" key="2">
    <source>
        <dbReference type="ARBA" id="ARBA00023125"/>
    </source>
</evidence>
<dbReference type="Proteomes" id="UP000766904">
    <property type="component" value="Unassembled WGS sequence"/>
</dbReference>
<gene>
    <name evidence="6" type="ORF">CV102_23775</name>
</gene>
<dbReference type="Gene3D" id="1.10.10.10">
    <property type="entry name" value="Winged helix-like DNA-binding domain superfamily/Winged helix DNA-binding domain"/>
    <property type="match status" value="1"/>
</dbReference>
<dbReference type="Gene3D" id="3.30.450.40">
    <property type="match status" value="1"/>
</dbReference>
<keyword evidence="7" id="KW-1185">Reference proteome</keyword>
<protein>
    <submittedName>
        <fullName evidence="6">IclR family transcriptional regulator</fullName>
    </submittedName>
</protein>
<dbReference type="CDD" id="cd00090">
    <property type="entry name" value="HTH_ARSR"/>
    <property type="match status" value="1"/>
</dbReference>
<dbReference type="InterPro" id="IPR029016">
    <property type="entry name" value="GAF-like_dom_sf"/>
</dbReference>
<evidence type="ECO:0000259" key="4">
    <source>
        <dbReference type="PROSITE" id="PS51077"/>
    </source>
</evidence>
<dbReference type="PROSITE" id="PS51077">
    <property type="entry name" value="HTH_ICLR"/>
    <property type="match status" value="1"/>
</dbReference>
<reference evidence="6" key="1">
    <citation type="submission" date="2017-11" db="EMBL/GenBank/DDBJ databases">
        <authorList>
            <person name="Kajale S.C."/>
            <person name="Sharma A."/>
        </authorList>
    </citation>
    <scope>NUCLEOTIDE SEQUENCE</scope>
    <source>
        <strain evidence="6">LS1_42</strain>
    </source>
</reference>
<keyword evidence="1" id="KW-0805">Transcription regulation</keyword>
<dbReference type="AlphaFoldDB" id="A0A8J8Q2Y6"/>
<comment type="caution">
    <text evidence="6">The sequence shown here is derived from an EMBL/GenBank/DDBJ whole genome shotgun (WGS) entry which is preliminary data.</text>
</comment>